<proteinExistence type="predicted"/>
<dbReference type="EMBL" id="JTGH01000010">
    <property type="protein sequence ID" value="KIF60700.1"/>
    <property type="molecule type" value="Genomic_DNA"/>
</dbReference>
<gene>
    <name evidence="2" type="ORF">QS95_14130</name>
</gene>
<evidence type="ECO:0000313" key="3">
    <source>
        <dbReference type="Proteomes" id="UP000031587"/>
    </source>
</evidence>
<protein>
    <recommendedName>
        <fullName evidence="1">Antitoxin Xre/MbcA/ParS-like toxin-binding domain-containing protein</fullName>
    </recommendedName>
</protein>
<accession>A0AAE2DKD0</accession>
<evidence type="ECO:0000259" key="1">
    <source>
        <dbReference type="Pfam" id="PF09722"/>
    </source>
</evidence>
<dbReference type="InterPro" id="IPR024467">
    <property type="entry name" value="Xre/MbcA/ParS-like_toxin-bd"/>
</dbReference>
<evidence type="ECO:0000313" key="2">
    <source>
        <dbReference type="EMBL" id="KIF60700.1"/>
    </source>
</evidence>
<feature type="domain" description="Antitoxin Xre/MbcA/ParS-like toxin-binding" evidence="1">
    <location>
        <begin position="110"/>
        <end position="160"/>
    </location>
</feature>
<dbReference type="Pfam" id="PF09722">
    <property type="entry name" value="Xre_MbcA_ParS_C"/>
    <property type="match status" value="1"/>
</dbReference>
<dbReference type="AlphaFoldDB" id="A0AAE2DKD0"/>
<name>A0AAE2DKD0_PSEFL</name>
<dbReference type="Proteomes" id="UP000031587">
    <property type="component" value="Unassembled WGS sequence"/>
</dbReference>
<reference evidence="2 3" key="1">
    <citation type="submission" date="2014-11" db="EMBL/GenBank/DDBJ databases">
        <title>Draft genome sequence of Pseudomonas fluorescens strains SF4c SF39a.</title>
        <authorList>
            <person name="Underwood G.E."/>
            <person name="Ly L.K."/>
            <person name="Bitzer A.S."/>
            <person name="Godino A."/>
            <person name="Bucci V."/>
            <person name="Fischer S."/>
            <person name="Silby M.W."/>
        </authorList>
    </citation>
    <scope>NUCLEOTIDE SEQUENCE [LARGE SCALE GENOMIC DNA]</scope>
    <source>
        <strain evidence="2 3">SF4c</strain>
    </source>
</reference>
<organism evidence="2 3">
    <name type="scientific">Pseudomonas fluorescens</name>
    <dbReference type="NCBI Taxonomy" id="294"/>
    <lineage>
        <taxon>Bacteria</taxon>
        <taxon>Pseudomonadati</taxon>
        <taxon>Pseudomonadota</taxon>
        <taxon>Gammaproteobacteria</taxon>
        <taxon>Pseudomonadales</taxon>
        <taxon>Pseudomonadaceae</taxon>
        <taxon>Pseudomonas</taxon>
    </lineage>
</organism>
<comment type="caution">
    <text evidence="2">The sequence shown here is derived from an EMBL/GenBank/DDBJ whole genome shotgun (WGS) entry which is preliminary data.</text>
</comment>
<sequence>MEGVPMPQAKAPRFTGLKKVEGKPVEVLLNGRIWDRDTMHIVGYAREGFDLRDVVNMISTSELYRESELVQLITGKSVRTVRRLLSSGEPTRMSRQQSMIAFQYAHALESAIEVFHDQPSAEEWMSKATKWLNGYRPVALIESSLGYQSVIAYLHRIKYGVYQ</sequence>